<feature type="compositionally biased region" description="Polar residues" evidence="1">
    <location>
        <begin position="18"/>
        <end position="38"/>
    </location>
</feature>
<name>A0A4S2N6Q9_9PEZI</name>
<dbReference type="EMBL" id="ML220112">
    <property type="protein sequence ID" value="TGZ84971.1"/>
    <property type="molecule type" value="Genomic_DNA"/>
</dbReference>
<gene>
    <name evidence="2" type="ORF">EX30DRAFT_345601</name>
</gene>
<evidence type="ECO:0000313" key="2">
    <source>
        <dbReference type="EMBL" id="TGZ84971.1"/>
    </source>
</evidence>
<feature type="region of interest" description="Disordered" evidence="1">
    <location>
        <begin position="1"/>
        <end position="105"/>
    </location>
</feature>
<evidence type="ECO:0000256" key="1">
    <source>
        <dbReference type="SAM" id="MobiDB-lite"/>
    </source>
</evidence>
<proteinExistence type="predicted"/>
<dbReference type="InParanoid" id="A0A4S2N6Q9"/>
<accession>A0A4S2N6Q9</accession>
<reference evidence="2 3" key="1">
    <citation type="submission" date="2019-04" db="EMBL/GenBank/DDBJ databases">
        <title>Comparative genomics and transcriptomics to analyze fruiting body development in filamentous ascomycetes.</title>
        <authorList>
            <consortium name="DOE Joint Genome Institute"/>
            <person name="Lutkenhaus R."/>
            <person name="Traeger S."/>
            <person name="Breuer J."/>
            <person name="Kuo A."/>
            <person name="Lipzen A."/>
            <person name="Pangilinan J."/>
            <person name="Dilworth D."/>
            <person name="Sandor L."/>
            <person name="Poggeler S."/>
            <person name="Barry K."/>
            <person name="Grigoriev I.V."/>
            <person name="Nowrousian M."/>
        </authorList>
    </citation>
    <scope>NUCLEOTIDE SEQUENCE [LARGE SCALE GENOMIC DNA]</scope>
    <source>
        <strain evidence="2 3">CBS 389.68</strain>
    </source>
</reference>
<dbReference type="AlphaFoldDB" id="A0A4S2N6Q9"/>
<keyword evidence="3" id="KW-1185">Reference proteome</keyword>
<organism evidence="2 3">
    <name type="scientific">Ascodesmis nigricans</name>
    <dbReference type="NCBI Taxonomy" id="341454"/>
    <lineage>
        <taxon>Eukaryota</taxon>
        <taxon>Fungi</taxon>
        <taxon>Dikarya</taxon>
        <taxon>Ascomycota</taxon>
        <taxon>Pezizomycotina</taxon>
        <taxon>Pezizomycetes</taxon>
        <taxon>Pezizales</taxon>
        <taxon>Ascodesmidaceae</taxon>
        <taxon>Ascodesmis</taxon>
    </lineage>
</organism>
<dbReference type="Proteomes" id="UP000298138">
    <property type="component" value="Unassembled WGS sequence"/>
</dbReference>
<sequence length="105" mass="10973">MNSSSNHENTHLRGGASTEKTAANTTQNPDSKTSTNVLSGFFSGKSDKEGSVKNKASSSSNGGFDFQTHLPGKEPDNGQGSIKASLAKMKHEVMGTNPGDKMGEQ</sequence>
<evidence type="ECO:0000313" key="3">
    <source>
        <dbReference type="Proteomes" id="UP000298138"/>
    </source>
</evidence>
<protein>
    <submittedName>
        <fullName evidence="2">Uncharacterized protein</fullName>
    </submittedName>
</protein>